<feature type="chain" id="PRO_5004194859" evidence="1">
    <location>
        <begin position="31"/>
        <end position="353"/>
    </location>
</feature>
<protein>
    <submittedName>
        <fullName evidence="2">Uncharacterized protein</fullName>
    </submittedName>
</protein>
<evidence type="ECO:0000313" key="2">
    <source>
        <dbReference type="EMBL" id="EAT13185.1"/>
    </source>
</evidence>
<organism evidence="2 3">
    <name type="scientific">Bermanella marisrubri</name>
    <dbReference type="NCBI Taxonomy" id="207949"/>
    <lineage>
        <taxon>Bacteria</taxon>
        <taxon>Pseudomonadati</taxon>
        <taxon>Pseudomonadota</taxon>
        <taxon>Gammaproteobacteria</taxon>
        <taxon>Oceanospirillales</taxon>
        <taxon>Oceanospirillaceae</taxon>
        <taxon>Bermanella</taxon>
    </lineage>
</organism>
<name>Q1N593_9GAMM</name>
<comment type="caution">
    <text evidence="2">The sequence shown here is derived from an EMBL/GenBank/DDBJ whole genome shotgun (WGS) entry which is preliminary data.</text>
</comment>
<evidence type="ECO:0000256" key="1">
    <source>
        <dbReference type="SAM" id="SignalP"/>
    </source>
</evidence>
<sequence>MRFSFGIQTTAPKLIAALTAILLLALTGCGSDSSSNDDVDEETTLTLEEAIPQCSGDPWENFSVSSISAPSPNSQAYVVPANAQRTAITNSLNAFFDASYESAVSQSTDAAYDICHMESTIGPLVFWYPQTAGEGHARWVIRASDTATPLMVQAPHSFFESHTMQQAVEIFTDLNARAVIVNGGHRCANTGYSSCSGTTSVCGESEPFRESDMAHVVDSFFQVVHQTIAQAYTDVLTINLHGMSRDGFSLSNGTTNDTNAQSPVAKLYTELINEFPNETVTICNAFDSITATNHLCGTTNVQGRFLNDSTNACTASASIASDRFIHIEQNLSIRESEANRDKIIKALGVMLSR</sequence>
<dbReference type="AlphaFoldDB" id="Q1N593"/>
<dbReference type="RefSeq" id="WP_007017571.1">
    <property type="nucleotide sequence ID" value="NZ_CH724114.1"/>
</dbReference>
<keyword evidence="3" id="KW-1185">Reference proteome</keyword>
<gene>
    <name evidence="2" type="ORF">RED65_00455</name>
</gene>
<proteinExistence type="predicted"/>
<dbReference type="EMBL" id="AAQH01000002">
    <property type="protein sequence ID" value="EAT13185.1"/>
    <property type="molecule type" value="Genomic_DNA"/>
</dbReference>
<dbReference type="PROSITE" id="PS51257">
    <property type="entry name" value="PROKAR_LIPOPROTEIN"/>
    <property type="match status" value="1"/>
</dbReference>
<evidence type="ECO:0000313" key="3">
    <source>
        <dbReference type="Proteomes" id="UP000004263"/>
    </source>
</evidence>
<accession>Q1N593</accession>
<reference evidence="2 3" key="1">
    <citation type="submission" date="2006-03" db="EMBL/GenBank/DDBJ databases">
        <authorList>
            <person name="Pinhassi J."/>
            <person name="Pedros-Alio C."/>
            <person name="Ferriera S."/>
            <person name="Johnson J."/>
            <person name="Kravitz S."/>
            <person name="Halpern A."/>
            <person name="Remington K."/>
            <person name="Beeson K."/>
            <person name="Tran B."/>
            <person name="Rogers Y.-H."/>
            <person name="Friedman R."/>
            <person name="Venter J.C."/>
        </authorList>
    </citation>
    <scope>NUCLEOTIDE SEQUENCE [LARGE SCALE GENOMIC DNA]</scope>
    <source>
        <strain evidence="2 3">RED65</strain>
    </source>
</reference>
<feature type="signal peptide" evidence="1">
    <location>
        <begin position="1"/>
        <end position="30"/>
    </location>
</feature>
<dbReference type="HOGENOM" id="CLU_071051_0_0_6"/>
<dbReference type="OrthoDB" id="5519458at2"/>
<keyword evidence="1" id="KW-0732">Signal</keyword>
<dbReference type="Proteomes" id="UP000004263">
    <property type="component" value="Unassembled WGS sequence"/>
</dbReference>